<keyword evidence="7 9" id="KW-0238">DNA-binding</keyword>
<reference evidence="10 13" key="2">
    <citation type="submission" date="2019-02" db="EMBL/GenBank/DDBJ databases">
        <title>Complete genome sequence of Desulfobacter hydrogenophilus AcRS1.</title>
        <authorList>
            <person name="Marietou A."/>
            <person name="Lund M.B."/>
            <person name="Marshall I.P.G."/>
            <person name="Schreiber L."/>
            <person name="Jorgensen B."/>
        </authorList>
    </citation>
    <scope>NUCLEOTIDE SEQUENCE [LARGE SCALE GENOMIC DNA]</scope>
    <source>
        <strain evidence="10 13">AcRS1</strain>
    </source>
</reference>
<dbReference type="HAMAP" id="MF_01470">
    <property type="entry name" value="Cas1"/>
    <property type="match status" value="1"/>
</dbReference>
<keyword evidence="3 9" id="KW-0255">Endonuclease</keyword>
<evidence type="ECO:0000256" key="7">
    <source>
        <dbReference type="ARBA" id="ARBA00023125"/>
    </source>
</evidence>
<keyword evidence="8 9" id="KW-0464">Manganese</keyword>
<name>A0A328FKC3_9BACT</name>
<evidence type="ECO:0000256" key="5">
    <source>
        <dbReference type="ARBA" id="ARBA00022842"/>
    </source>
</evidence>
<evidence type="ECO:0000256" key="3">
    <source>
        <dbReference type="ARBA" id="ARBA00022759"/>
    </source>
</evidence>
<sequence>MKQPLYLFTNSTVKRKDNTLRIETSENKIDRPIETLSEIYLFGEHSLNTKLLNFLSQNKIPVHIFNYYGFYSGTFFPREVYLSGHVTVQQAAHYLDPEKRITIAHKFIDAAASNILSNLGYYKNRGREIEKQISRIKTIKKQLALAPGPMELMGLEGNIRDLYYSAFNSIIKQNYDFEKRVYHPSDNFMNAIISFGNSLVYTTVLSEIYRTQLDPTISFLHEPGYRRYSLALDLAEIFKPILADRLIFTMLNKGELSEKDADQKLNHCYLKDTGRKKFLRKYDKRLRKTIKHKTLNKQVSYKRLIRLDCYKLVKHIIGEAKYSGFKMWW</sequence>
<keyword evidence="6 9" id="KW-0051">Antiviral defense</keyword>
<dbReference type="Pfam" id="PF01867">
    <property type="entry name" value="Cas_Cas1"/>
    <property type="match status" value="1"/>
</dbReference>
<dbReference type="EMBL" id="CP036313">
    <property type="protein sequence ID" value="QBH12650.1"/>
    <property type="molecule type" value="Genomic_DNA"/>
</dbReference>
<dbReference type="GO" id="GO:0003677">
    <property type="term" value="F:DNA binding"/>
    <property type="evidence" value="ECO:0007669"/>
    <property type="project" value="UniProtKB-KW"/>
</dbReference>
<dbReference type="GO" id="GO:0046872">
    <property type="term" value="F:metal ion binding"/>
    <property type="evidence" value="ECO:0007669"/>
    <property type="project" value="UniProtKB-UniRule"/>
</dbReference>
<comment type="function">
    <text evidence="9">CRISPR (clustered regularly interspaced short palindromic repeat), is an adaptive immune system that provides protection against mobile genetic elements (viruses, transposable elements and conjugative plasmids). CRISPR clusters contain spacers, sequences complementary to antecedent mobile elements, and target invading nucleic acids. CRISPR clusters are transcribed and processed into CRISPR RNA (crRNA). Acts as a dsDNA endonuclease. Involved in the integration of spacer DNA into the CRISPR cassette.</text>
</comment>
<dbReference type="OrthoDB" id="9803119at2"/>
<evidence type="ECO:0000313" key="11">
    <source>
        <dbReference type="EMBL" id="RAM03385.1"/>
    </source>
</evidence>
<keyword evidence="4 9" id="KW-0378">Hydrolase</keyword>
<comment type="subunit">
    <text evidence="9">Homodimer, forms a heterotetramer with a Cas2 homodimer.</text>
</comment>
<feature type="binding site" evidence="9">
    <location>
        <position position="156"/>
    </location>
    <ligand>
        <name>Mn(2+)</name>
        <dbReference type="ChEBI" id="CHEBI:29035"/>
    </ligand>
</feature>
<dbReference type="GO" id="GO:0043571">
    <property type="term" value="P:maintenance of CRISPR repeat elements"/>
    <property type="evidence" value="ECO:0007669"/>
    <property type="project" value="UniProtKB-UniRule"/>
</dbReference>
<dbReference type="NCBIfam" id="TIGR00287">
    <property type="entry name" value="cas1"/>
    <property type="match status" value="1"/>
</dbReference>
<dbReference type="InterPro" id="IPR002729">
    <property type="entry name" value="CRISPR-assoc_Cas1"/>
</dbReference>
<reference evidence="11 12" key="1">
    <citation type="submission" date="2018-06" db="EMBL/GenBank/DDBJ databases">
        <title>Complete Genome Sequence of Desulfobacter hydrogenophilus (DSM3380).</title>
        <authorList>
            <person name="Marietou A."/>
            <person name="Schreiber L."/>
            <person name="Marshall I."/>
            <person name="Jorgensen B."/>
        </authorList>
    </citation>
    <scope>NUCLEOTIDE SEQUENCE [LARGE SCALE GENOMIC DNA]</scope>
    <source>
        <strain evidence="11 12">DSM 3380</strain>
    </source>
</reference>
<evidence type="ECO:0000256" key="9">
    <source>
        <dbReference type="HAMAP-Rule" id="MF_01470"/>
    </source>
</evidence>
<dbReference type="GO" id="GO:0051607">
    <property type="term" value="P:defense response to virus"/>
    <property type="evidence" value="ECO:0007669"/>
    <property type="project" value="UniProtKB-UniRule"/>
</dbReference>
<evidence type="ECO:0000256" key="2">
    <source>
        <dbReference type="ARBA" id="ARBA00022723"/>
    </source>
</evidence>
<evidence type="ECO:0000313" key="12">
    <source>
        <dbReference type="Proteomes" id="UP000248798"/>
    </source>
</evidence>
<dbReference type="Gene3D" id="1.20.120.920">
    <property type="entry name" value="CRISPR-associated endonuclease Cas1, C-terminal domain"/>
    <property type="match status" value="1"/>
</dbReference>
<dbReference type="RefSeq" id="WP_111953802.1">
    <property type="nucleotide sequence ID" value="NZ_CP036313.1"/>
</dbReference>
<evidence type="ECO:0000313" key="10">
    <source>
        <dbReference type="EMBL" id="QBH12650.1"/>
    </source>
</evidence>
<dbReference type="Proteomes" id="UP000248798">
    <property type="component" value="Unassembled WGS sequence"/>
</dbReference>
<protein>
    <recommendedName>
        <fullName evidence="9">CRISPR-associated endonuclease Cas1</fullName>
        <ecNumber evidence="9">3.1.-.-</ecNumber>
    </recommendedName>
</protein>
<comment type="similarity">
    <text evidence="9">Belongs to the CRISPR-associated endonuclease Cas1 family.</text>
</comment>
<gene>
    <name evidence="9" type="primary">cas1</name>
    <name evidence="10" type="synonym">cas1b</name>
    <name evidence="11" type="ORF">DO021_03605</name>
    <name evidence="10" type="ORF">EYB58_06860</name>
</gene>
<keyword evidence="1 9" id="KW-0540">Nuclease</keyword>
<dbReference type="CDD" id="cd09722">
    <property type="entry name" value="Cas1_I-B"/>
    <property type="match status" value="1"/>
</dbReference>
<dbReference type="EMBL" id="QLNI01000005">
    <property type="protein sequence ID" value="RAM03385.1"/>
    <property type="molecule type" value="Genomic_DNA"/>
</dbReference>
<keyword evidence="2 9" id="KW-0479">Metal-binding</keyword>
<dbReference type="InterPro" id="IPR042211">
    <property type="entry name" value="CRISPR-assoc_Cas1_N"/>
</dbReference>
<dbReference type="InterPro" id="IPR019858">
    <property type="entry name" value="CRISPR-assoc_Cas1_HMARI/TNEAP"/>
</dbReference>
<dbReference type="InterPro" id="IPR042206">
    <property type="entry name" value="CRISPR-assoc_Cas1_C"/>
</dbReference>
<dbReference type="GO" id="GO:0004520">
    <property type="term" value="F:DNA endonuclease activity"/>
    <property type="evidence" value="ECO:0007669"/>
    <property type="project" value="InterPro"/>
</dbReference>
<feature type="binding site" evidence="9">
    <location>
        <position position="221"/>
    </location>
    <ligand>
        <name>Mn(2+)</name>
        <dbReference type="ChEBI" id="CHEBI:29035"/>
    </ligand>
</feature>
<dbReference type="PANTHER" id="PTHR43219:SF1">
    <property type="entry name" value="CRISPR-ASSOCIATED ENDONUCLEASE CAS1"/>
    <property type="match status" value="1"/>
</dbReference>
<comment type="cofactor">
    <cofactor evidence="9">
        <name>Mg(2+)</name>
        <dbReference type="ChEBI" id="CHEBI:18420"/>
    </cofactor>
    <cofactor evidence="9">
        <name>Mn(2+)</name>
        <dbReference type="ChEBI" id="CHEBI:29035"/>
    </cofactor>
</comment>
<accession>A0A328FKC3</accession>
<evidence type="ECO:0000256" key="8">
    <source>
        <dbReference type="ARBA" id="ARBA00023211"/>
    </source>
</evidence>
<evidence type="ECO:0000256" key="1">
    <source>
        <dbReference type="ARBA" id="ARBA00022722"/>
    </source>
</evidence>
<dbReference type="EC" id="3.1.-.-" evidence="9"/>
<dbReference type="Proteomes" id="UP000293902">
    <property type="component" value="Chromosome"/>
</dbReference>
<dbReference type="NCBIfam" id="TIGR03641">
    <property type="entry name" value="cas1_HMARI"/>
    <property type="match status" value="1"/>
</dbReference>
<evidence type="ECO:0000256" key="6">
    <source>
        <dbReference type="ARBA" id="ARBA00023118"/>
    </source>
</evidence>
<evidence type="ECO:0000256" key="4">
    <source>
        <dbReference type="ARBA" id="ARBA00022801"/>
    </source>
</evidence>
<proteinExistence type="inferred from homology"/>
<dbReference type="GO" id="GO:0016787">
    <property type="term" value="F:hydrolase activity"/>
    <property type="evidence" value="ECO:0007669"/>
    <property type="project" value="UniProtKB-KW"/>
</dbReference>
<keyword evidence="5 9" id="KW-0460">Magnesium</keyword>
<feature type="binding site" evidence="9">
    <location>
        <position position="236"/>
    </location>
    <ligand>
        <name>Mn(2+)</name>
        <dbReference type="ChEBI" id="CHEBI:29035"/>
    </ligand>
</feature>
<organism evidence="11 12">
    <name type="scientific">Desulfobacter hydrogenophilus</name>
    <dbReference type="NCBI Taxonomy" id="2291"/>
    <lineage>
        <taxon>Bacteria</taxon>
        <taxon>Pseudomonadati</taxon>
        <taxon>Thermodesulfobacteriota</taxon>
        <taxon>Desulfobacteria</taxon>
        <taxon>Desulfobacterales</taxon>
        <taxon>Desulfobacteraceae</taxon>
        <taxon>Desulfobacter</taxon>
    </lineage>
</organism>
<dbReference type="Gene3D" id="3.100.10.20">
    <property type="entry name" value="CRISPR-associated endonuclease Cas1, N-terminal domain"/>
    <property type="match status" value="1"/>
</dbReference>
<dbReference type="AlphaFoldDB" id="A0A328FKC3"/>
<keyword evidence="13" id="KW-1185">Reference proteome</keyword>
<dbReference type="PANTHER" id="PTHR43219">
    <property type="entry name" value="CRISPR-ASSOCIATED ENDONUCLEASE CAS1"/>
    <property type="match status" value="1"/>
</dbReference>
<evidence type="ECO:0000313" key="13">
    <source>
        <dbReference type="Proteomes" id="UP000293902"/>
    </source>
</evidence>